<dbReference type="InterPro" id="IPR002155">
    <property type="entry name" value="Thiolase"/>
</dbReference>
<dbReference type="GO" id="GO:0010124">
    <property type="term" value="P:phenylacetate catabolic process"/>
    <property type="evidence" value="ECO:0007669"/>
    <property type="project" value="TreeGrafter"/>
</dbReference>
<evidence type="ECO:0000256" key="5">
    <source>
        <dbReference type="ARBA" id="ARBA00023315"/>
    </source>
</evidence>
<dbReference type="PIRSF" id="PIRSF000429">
    <property type="entry name" value="Ac-CoA_Ac_transf"/>
    <property type="match status" value="1"/>
</dbReference>
<dbReference type="Proteomes" id="UP000038010">
    <property type="component" value="Unassembled WGS sequence"/>
</dbReference>
<name>A0A0N1P173_9EURO</name>
<gene>
    <name evidence="12" type="ORF">AB675_8546</name>
</gene>
<dbReference type="SUPFAM" id="SSF53901">
    <property type="entry name" value="Thiolase-like"/>
    <property type="match status" value="2"/>
</dbReference>
<dbReference type="InterPro" id="IPR020617">
    <property type="entry name" value="Thiolase_C"/>
</dbReference>
<dbReference type="Gene3D" id="3.40.47.10">
    <property type="match status" value="2"/>
</dbReference>
<feature type="active site" description="Acyl-thioester intermediate" evidence="8">
    <location>
        <position position="120"/>
    </location>
</feature>
<dbReference type="InterPro" id="IPR020613">
    <property type="entry name" value="Thiolase_CS"/>
</dbReference>
<dbReference type="Pfam" id="PF00108">
    <property type="entry name" value="Thiolase_N"/>
    <property type="match status" value="1"/>
</dbReference>
<evidence type="ECO:0000256" key="9">
    <source>
        <dbReference type="RuleBase" id="RU003557"/>
    </source>
</evidence>
<dbReference type="GO" id="GO:0006635">
    <property type="term" value="P:fatty acid beta-oxidation"/>
    <property type="evidence" value="ECO:0007669"/>
    <property type="project" value="TreeGrafter"/>
</dbReference>
<evidence type="ECO:0000259" key="11">
    <source>
        <dbReference type="Pfam" id="PF02803"/>
    </source>
</evidence>
<dbReference type="InterPro" id="IPR050215">
    <property type="entry name" value="Thiolase-like_sf_Thiolase"/>
</dbReference>
<dbReference type="RefSeq" id="XP_018004675.1">
    <property type="nucleotide sequence ID" value="XM_018149000.1"/>
</dbReference>
<evidence type="ECO:0000259" key="10">
    <source>
        <dbReference type="Pfam" id="PF00108"/>
    </source>
</evidence>
<dbReference type="PROSITE" id="PS00737">
    <property type="entry name" value="THIOLASE_2"/>
    <property type="match status" value="1"/>
</dbReference>
<evidence type="ECO:0000256" key="7">
    <source>
        <dbReference type="ARBA" id="ARBA00047605"/>
    </source>
</evidence>
<comment type="similarity">
    <text evidence="3 9">Belongs to the thiolase-like superfamily. Thiolase family.</text>
</comment>
<comment type="cofactor">
    <cofactor evidence="1">
        <name>K(+)</name>
        <dbReference type="ChEBI" id="CHEBI:29103"/>
    </cofactor>
</comment>
<dbReference type="AlphaFoldDB" id="A0A0N1P173"/>
<reference evidence="12 13" key="1">
    <citation type="submission" date="2015-06" db="EMBL/GenBank/DDBJ databases">
        <title>Draft genome of the ant-associated black yeast Phialophora attae CBS 131958.</title>
        <authorList>
            <person name="Moreno L.F."/>
            <person name="Stielow B.J."/>
            <person name="de Hoog S."/>
            <person name="Vicente V.A."/>
            <person name="Weiss V.A."/>
            <person name="de Vries M."/>
            <person name="Cruz L.M."/>
            <person name="Souza E.M."/>
        </authorList>
    </citation>
    <scope>NUCLEOTIDE SEQUENCE [LARGE SCALE GENOMIC DNA]</scope>
    <source>
        <strain evidence="12 13">CBS 131958</strain>
    </source>
</reference>
<feature type="active site" description="Proton acceptor" evidence="8">
    <location>
        <position position="406"/>
    </location>
</feature>
<dbReference type="GO" id="GO:0005777">
    <property type="term" value="C:peroxisome"/>
    <property type="evidence" value="ECO:0007669"/>
    <property type="project" value="TreeGrafter"/>
</dbReference>
<keyword evidence="4 9" id="KW-0808">Transferase</keyword>
<keyword evidence="5 9" id="KW-0012">Acyltransferase</keyword>
<feature type="active site" description="Proton acceptor" evidence="8">
    <location>
        <position position="376"/>
    </location>
</feature>
<dbReference type="EMBL" id="LFJN01000003">
    <property type="protein sequence ID" value="KPI44712.1"/>
    <property type="molecule type" value="Genomic_DNA"/>
</dbReference>
<dbReference type="GeneID" id="28740880"/>
<dbReference type="PANTHER" id="PTHR43853:SF12">
    <property type="entry name" value="ACETYL-COA C-ACETYLTRANSFERASE"/>
    <property type="match status" value="1"/>
</dbReference>
<evidence type="ECO:0000256" key="2">
    <source>
        <dbReference type="ARBA" id="ARBA00004872"/>
    </source>
</evidence>
<dbReference type="GO" id="GO:0003988">
    <property type="term" value="F:acetyl-CoA C-acyltransferase activity"/>
    <property type="evidence" value="ECO:0007669"/>
    <property type="project" value="UniProtKB-EC"/>
</dbReference>
<evidence type="ECO:0000256" key="4">
    <source>
        <dbReference type="ARBA" id="ARBA00022679"/>
    </source>
</evidence>
<dbReference type="PROSITE" id="PS00099">
    <property type="entry name" value="THIOLASE_3"/>
    <property type="match status" value="1"/>
</dbReference>
<dbReference type="OrthoDB" id="5404651at2759"/>
<proteinExistence type="inferred from homology"/>
<dbReference type="EC" id="2.3.1.16" evidence="6"/>
<evidence type="ECO:0000313" key="13">
    <source>
        <dbReference type="Proteomes" id="UP000038010"/>
    </source>
</evidence>
<dbReference type="Pfam" id="PF02803">
    <property type="entry name" value="Thiolase_C"/>
    <property type="match status" value="1"/>
</dbReference>
<evidence type="ECO:0000256" key="6">
    <source>
        <dbReference type="ARBA" id="ARBA00024073"/>
    </source>
</evidence>
<comment type="caution">
    <text evidence="12">The sequence shown here is derived from an EMBL/GenBank/DDBJ whole genome shotgun (WGS) entry which is preliminary data.</text>
</comment>
<sequence>MTSPAAQRLGALSSQLSPASAQSAKDRLLAQNPDDIVITDAIRTPLTKARKGGLKDTPVDALLVSLLTSVRERLGFDPALVDDVCVGNVLQPAPGFAARNAVLAAGFPVGTSANVASRFCSSGLLSIQNVATAIMAGAIDVGIAVGVESMSQNEDKPPTSSDVIEAHPIARDNKMPMGWTSENVAKDFGITRQMQDEVAAMSQQRADKAKKEGWTKDEIVEVKTKVKDAKSGSWQDVVVKEDDGVRSGTTKEGLGKIKAAFPQWEPATTTGGNASQITDGAAGVVLMRRSKAQELGVKIIGKYVLSTTVGLEPRIMGIGPSFAIPKILSRTGLKQDDVDIFEINEAFASMYVYCLDKLQLDREKVNVRGGAIALGHPLGCTGTRQVVTALSELRRRKQKIAVTSMCVGTGMGMAGVFVNEA</sequence>
<dbReference type="PANTHER" id="PTHR43853">
    <property type="entry name" value="3-KETOACYL-COA THIOLASE, PEROXISOMAL"/>
    <property type="match status" value="1"/>
</dbReference>
<organism evidence="12 13">
    <name type="scientific">Cyphellophora attinorum</name>
    <dbReference type="NCBI Taxonomy" id="1664694"/>
    <lineage>
        <taxon>Eukaryota</taxon>
        <taxon>Fungi</taxon>
        <taxon>Dikarya</taxon>
        <taxon>Ascomycota</taxon>
        <taxon>Pezizomycotina</taxon>
        <taxon>Eurotiomycetes</taxon>
        <taxon>Chaetothyriomycetidae</taxon>
        <taxon>Chaetothyriales</taxon>
        <taxon>Cyphellophoraceae</taxon>
        <taxon>Cyphellophora</taxon>
    </lineage>
</organism>
<dbReference type="NCBIfam" id="TIGR01930">
    <property type="entry name" value="AcCoA-C-Actrans"/>
    <property type="match status" value="1"/>
</dbReference>
<comment type="pathway">
    <text evidence="2">Lipid metabolism; fatty acid metabolism.</text>
</comment>
<evidence type="ECO:0000313" key="12">
    <source>
        <dbReference type="EMBL" id="KPI44712.1"/>
    </source>
</evidence>
<dbReference type="VEuPathDB" id="FungiDB:AB675_8546"/>
<protein>
    <recommendedName>
        <fullName evidence="6">acetyl-CoA C-acyltransferase</fullName>
        <ecNumber evidence="6">2.3.1.16</ecNumber>
    </recommendedName>
</protein>
<dbReference type="STRING" id="1664694.A0A0N1P173"/>
<evidence type="ECO:0000256" key="8">
    <source>
        <dbReference type="PIRSR" id="PIRSR000429-1"/>
    </source>
</evidence>
<accession>A0A0N1P173</accession>
<dbReference type="CDD" id="cd00751">
    <property type="entry name" value="thiolase"/>
    <property type="match status" value="1"/>
</dbReference>
<feature type="domain" description="Thiolase N-terminal" evidence="10">
    <location>
        <begin position="36"/>
        <end position="290"/>
    </location>
</feature>
<feature type="domain" description="Thiolase C-terminal" evidence="11">
    <location>
        <begin position="298"/>
        <end position="417"/>
    </location>
</feature>
<dbReference type="InterPro" id="IPR016039">
    <property type="entry name" value="Thiolase-like"/>
</dbReference>
<dbReference type="InterPro" id="IPR020610">
    <property type="entry name" value="Thiolase_AS"/>
</dbReference>
<evidence type="ECO:0000256" key="3">
    <source>
        <dbReference type="ARBA" id="ARBA00010982"/>
    </source>
</evidence>
<evidence type="ECO:0000256" key="1">
    <source>
        <dbReference type="ARBA" id="ARBA00001958"/>
    </source>
</evidence>
<dbReference type="InterPro" id="IPR020616">
    <property type="entry name" value="Thiolase_N"/>
</dbReference>
<keyword evidence="13" id="KW-1185">Reference proteome</keyword>
<comment type="catalytic activity">
    <reaction evidence="7">
        <text>an acyl-CoA + acetyl-CoA = a 3-oxoacyl-CoA + CoA</text>
        <dbReference type="Rhea" id="RHEA:21564"/>
        <dbReference type="ChEBI" id="CHEBI:57287"/>
        <dbReference type="ChEBI" id="CHEBI:57288"/>
        <dbReference type="ChEBI" id="CHEBI:58342"/>
        <dbReference type="ChEBI" id="CHEBI:90726"/>
        <dbReference type="EC" id="2.3.1.16"/>
    </reaction>
</comment>